<keyword evidence="1" id="KW-1133">Transmembrane helix</keyword>
<keyword evidence="1" id="KW-0472">Membrane</keyword>
<name>A0ABP7DK34_9GAMM</name>
<keyword evidence="1" id="KW-0812">Transmembrane</keyword>
<feature type="transmembrane region" description="Helical" evidence="1">
    <location>
        <begin position="72"/>
        <end position="92"/>
    </location>
</feature>
<proteinExistence type="predicted"/>
<sequence length="118" mass="12880">MSDDSTDHEATTRRLERLSWLLDSAVRLPGGFRVGVDGIIGLVPGIGDLVGAGLSSYIILEAARMKLPAGVLARMGLNVLLELGIGIIPIFGDLFDFAFKANRRNVRLMTDYLRHKSK</sequence>
<keyword evidence="3" id="KW-1185">Reference proteome</keyword>
<dbReference type="Pfam" id="PF13430">
    <property type="entry name" value="DUF4112"/>
    <property type="match status" value="1"/>
</dbReference>
<dbReference type="Proteomes" id="UP001501479">
    <property type="component" value="Unassembled WGS sequence"/>
</dbReference>
<dbReference type="EMBL" id="BAABDS010000014">
    <property type="protein sequence ID" value="GAA3706308.1"/>
    <property type="molecule type" value="Genomic_DNA"/>
</dbReference>
<evidence type="ECO:0008006" key="4">
    <source>
        <dbReference type="Google" id="ProtNLM"/>
    </source>
</evidence>
<gene>
    <name evidence="2" type="ORF">GCM10022421_11700</name>
</gene>
<comment type="caution">
    <text evidence="2">The sequence shown here is derived from an EMBL/GenBank/DDBJ whole genome shotgun (WGS) entry which is preliminary data.</text>
</comment>
<accession>A0ABP7DK34</accession>
<organism evidence="2 3">
    <name type="scientific">Oceanisphaera sediminis</name>
    <dbReference type="NCBI Taxonomy" id="981381"/>
    <lineage>
        <taxon>Bacteria</taxon>
        <taxon>Pseudomonadati</taxon>
        <taxon>Pseudomonadota</taxon>
        <taxon>Gammaproteobacteria</taxon>
        <taxon>Aeromonadales</taxon>
        <taxon>Aeromonadaceae</taxon>
        <taxon>Oceanisphaera</taxon>
    </lineage>
</organism>
<feature type="transmembrane region" description="Helical" evidence="1">
    <location>
        <begin position="39"/>
        <end position="60"/>
    </location>
</feature>
<evidence type="ECO:0000256" key="1">
    <source>
        <dbReference type="SAM" id="Phobius"/>
    </source>
</evidence>
<dbReference type="InterPro" id="IPR025187">
    <property type="entry name" value="DUF4112"/>
</dbReference>
<dbReference type="PANTHER" id="PTHR35519:SF2">
    <property type="entry name" value="PH DOMAIN PROTEIN"/>
    <property type="match status" value="1"/>
</dbReference>
<reference evidence="3" key="1">
    <citation type="journal article" date="2019" name="Int. J. Syst. Evol. Microbiol.">
        <title>The Global Catalogue of Microorganisms (GCM) 10K type strain sequencing project: providing services to taxonomists for standard genome sequencing and annotation.</title>
        <authorList>
            <consortium name="The Broad Institute Genomics Platform"/>
            <consortium name="The Broad Institute Genome Sequencing Center for Infectious Disease"/>
            <person name="Wu L."/>
            <person name="Ma J."/>
        </authorList>
    </citation>
    <scope>NUCLEOTIDE SEQUENCE [LARGE SCALE GENOMIC DNA]</scope>
    <source>
        <strain evidence="3">JCM 17329</strain>
    </source>
</reference>
<evidence type="ECO:0000313" key="3">
    <source>
        <dbReference type="Proteomes" id="UP001501479"/>
    </source>
</evidence>
<protein>
    <recommendedName>
        <fullName evidence="4">DUF4112 domain-containing protein</fullName>
    </recommendedName>
</protein>
<evidence type="ECO:0000313" key="2">
    <source>
        <dbReference type="EMBL" id="GAA3706308.1"/>
    </source>
</evidence>
<dbReference type="PANTHER" id="PTHR35519">
    <property type="entry name" value="MEMBRANE PROTEINS"/>
    <property type="match status" value="1"/>
</dbReference>
<dbReference type="RefSeq" id="WP_344963296.1">
    <property type="nucleotide sequence ID" value="NZ_BAABDS010000014.1"/>
</dbReference>